<reference evidence="15" key="1">
    <citation type="journal article" date="2019" name="Int. J. Syst. Evol. Microbiol.">
        <title>The Global Catalogue of Microorganisms (GCM) 10K type strain sequencing project: providing services to taxonomists for standard genome sequencing and annotation.</title>
        <authorList>
            <consortium name="The Broad Institute Genomics Platform"/>
            <consortium name="The Broad Institute Genome Sequencing Center for Infectious Disease"/>
            <person name="Wu L."/>
            <person name="Ma J."/>
        </authorList>
    </citation>
    <scope>NUCLEOTIDE SEQUENCE [LARGE SCALE GENOMIC DNA]</scope>
    <source>
        <strain evidence="15">JCM 6886</strain>
    </source>
</reference>
<proteinExistence type="predicted"/>
<feature type="domain" description="Response regulatory" evidence="12">
    <location>
        <begin position="572"/>
        <end position="688"/>
    </location>
</feature>
<feature type="domain" description="CHASE" evidence="13">
    <location>
        <begin position="115"/>
        <end position="225"/>
    </location>
</feature>
<feature type="transmembrane region" description="Helical" evidence="10">
    <location>
        <begin position="288"/>
        <end position="308"/>
    </location>
</feature>
<sequence>MKQLYAWIYVYRSYLLILLIGSMATAYLMLQEMHEIDVQREQIASAFIAKHASSLQSTLSERLSSLESLNAFVIENAHYNLQVKEDEQQFQKRFDRFANQLHQSVDGFLSLQLAPQGVIRYLTGPENNKKALGYDLFKDDARREQIISAIYLYEQVITGPINLIQGGSAIIARKAIFSKLSPNSSSDRLVDHHLLADTNLKPRNDFWGLATILFTTESLLNEAGLLDSDMNGFELALKGRHGLGEDGEVFWGQAAIFDKPDHISPIHFRSGSWLLAVKNTSTYPIARVLNFAALGTLLTITLLVAVYMRQRNRSAKQRETAKDAFLAMVSHELRSPLNGVIGLTSLLNKTALDTEQRQLVESLSISSKQLSSIIGDILDFSKISAGKLELDYQAVNLASTIEDCVRITTPLAEQKDLPITVNIAPVLMEQLIMTDEIRLKQIVLNLLNNAVKFTQSGSIKVDIDAIENFGQQRLIIKVTDTGVGMSAKQMTGLFEHFNQLDQTTNRKYGGTGLGLAISKSLAVLMDGDIHVQSSINKGSSFTLDLPLSLVEKNQTESETPHLAIENKISQLSILVVDDLEMNRFMMQMIIKKLGGDAALAENGIEAINLQNEHHYDLIFMDWQMPDCDGVEATKRIRKHFNNNNPWIVALTANASTTDKQEAIESGMNDYLLKPVSVEDIQQAFERYFALADTE</sequence>
<dbReference type="CDD" id="cd00082">
    <property type="entry name" value="HisKA"/>
    <property type="match status" value="1"/>
</dbReference>
<dbReference type="Pfam" id="PF00072">
    <property type="entry name" value="Response_reg"/>
    <property type="match status" value="1"/>
</dbReference>
<dbReference type="InterPro" id="IPR004358">
    <property type="entry name" value="Sig_transdc_His_kin-like_C"/>
</dbReference>
<organism evidence="14 15">
    <name type="scientific">Methylophaga marina</name>
    <dbReference type="NCBI Taxonomy" id="45495"/>
    <lineage>
        <taxon>Bacteria</taxon>
        <taxon>Pseudomonadati</taxon>
        <taxon>Pseudomonadota</taxon>
        <taxon>Gammaproteobacteria</taxon>
        <taxon>Thiotrichales</taxon>
        <taxon>Piscirickettsiaceae</taxon>
        <taxon>Methylophaga</taxon>
    </lineage>
</organism>
<dbReference type="Pfam" id="PF00512">
    <property type="entry name" value="HisKA"/>
    <property type="match status" value="1"/>
</dbReference>
<evidence type="ECO:0000256" key="10">
    <source>
        <dbReference type="SAM" id="Phobius"/>
    </source>
</evidence>
<evidence type="ECO:0000259" key="12">
    <source>
        <dbReference type="PROSITE" id="PS50110"/>
    </source>
</evidence>
<evidence type="ECO:0000256" key="6">
    <source>
        <dbReference type="ARBA" id="ARBA00022989"/>
    </source>
</evidence>
<dbReference type="InterPro" id="IPR003594">
    <property type="entry name" value="HATPase_dom"/>
</dbReference>
<dbReference type="SUPFAM" id="SSF52172">
    <property type="entry name" value="CheY-like"/>
    <property type="match status" value="1"/>
</dbReference>
<dbReference type="InterPro" id="IPR036890">
    <property type="entry name" value="HATPase_C_sf"/>
</dbReference>
<evidence type="ECO:0000256" key="5">
    <source>
        <dbReference type="ARBA" id="ARBA00022692"/>
    </source>
</evidence>
<dbReference type="InterPro" id="IPR005467">
    <property type="entry name" value="His_kinase_dom"/>
</dbReference>
<keyword evidence="6 10" id="KW-1133">Transmembrane helix</keyword>
<dbReference type="InterPro" id="IPR003661">
    <property type="entry name" value="HisK_dim/P_dom"/>
</dbReference>
<dbReference type="InterPro" id="IPR042240">
    <property type="entry name" value="CHASE_sf"/>
</dbReference>
<dbReference type="SMART" id="SM00448">
    <property type="entry name" value="REC"/>
    <property type="match status" value="1"/>
</dbReference>
<comment type="catalytic activity">
    <reaction evidence="1">
        <text>ATP + protein L-histidine = ADP + protein N-phospho-L-histidine.</text>
        <dbReference type="EC" id="2.7.13.3"/>
    </reaction>
</comment>
<dbReference type="Proteomes" id="UP001501476">
    <property type="component" value="Unassembled WGS sequence"/>
</dbReference>
<dbReference type="InterPro" id="IPR001789">
    <property type="entry name" value="Sig_transdc_resp-reg_receiver"/>
</dbReference>
<protein>
    <recommendedName>
        <fullName evidence="3">histidine kinase</fullName>
        <ecNumber evidence="3">2.7.13.3</ecNumber>
    </recommendedName>
</protein>
<comment type="subcellular location">
    <subcellularLocation>
        <location evidence="2">Membrane</location>
    </subcellularLocation>
</comment>
<dbReference type="SMART" id="SM00388">
    <property type="entry name" value="HisKA"/>
    <property type="match status" value="1"/>
</dbReference>
<dbReference type="SMART" id="SM00387">
    <property type="entry name" value="HATPase_c"/>
    <property type="match status" value="1"/>
</dbReference>
<evidence type="ECO:0000259" key="13">
    <source>
        <dbReference type="PROSITE" id="PS50839"/>
    </source>
</evidence>
<dbReference type="EMBL" id="BAAADG010000004">
    <property type="protein sequence ID" value="GAA0223269.1"/>
    <property type="molecule type" value="Genomic_DNA"/>
</dbReference>
<dbReference type="SUPFAM" id="SSF55874">
    <property type="entry name" value="ATPase domain of HSP90 chaperone/DNA topoisomerase II/histidine kinase"/>
    <property type="match status" value="1"/>
</dbReference>
<dbReference type="CDD" id="cd17546">
    <property type="entry name" value="REC_hyHK_CKI1_RcsC-like"/>
    <property type="match status" value="1"/>
</dbReference>
<dbReference type="RefSeq" id="WP_343749620.1">
    <property type="nucleotide sequence ID" value="NZ_BAAADG010000004.1"/>
</dbReference>
<dbReference type="InterPro" id="IPR036097">
    <property type="entry name" value="HisK_dim/P_sf"/>
</dbReference>
<keyword evidence="8 10" id="KW-0472">Membrane</keyword>
<dbReference type="Pfam" id="PF02518">
    <property type="entry name" value="HATPase_c"/>
    <property type="match status" value="1"/>
</dbReference>
<dbReference type="PROSITE" id="PS50839">
    <property type="entry name" value="CHASE"/>
    <property type="match status" value="1"/>
</dbReference>
<dbReference type="PRINTS" id="PR00344">
    <property type="entry name" value="BCTRLSENSOR"/>
</dbReference>
<dbReference type="Gene3D" id="3.30.450.350">
    <property type="entry name" value="CHASE domain"/>
    <property type="match status" value="1"/>
</dbReference>
<keyword evidence="4 9" id="KW-0597">Phosphoprotein</keyword>
<dbReference type="PANTHER" id="PTHR45339:SF1">
    <property type="entry name" value="HYBRID SIGNAL TRANSDUCTION HISTIDINE KINASE J"/>
    <property type="match status" value="1"/>
</dbReference>
<feature type="domain" description="Histidine kinase" evidence="11">
    <location>
        <begin position="328"/>
        <end position="549"/>
    </location>
</feature>
<evidence type="ECO:0000313" key="14">
    <source>
        <dbReference type="EMBL" id="GAA0223269.1"/>
    </source>
</evidence>
<evidence type="ECO:0000256" key="2">
    <source>
        <dbReference type="ARBA" id="ARBA00004370"/>
    </source>
</evidence>
<evidence type="ECO:0000256" key="3">
    <source>
        <dbReference type="ARBA" id="ARBA00012438"/>
    </source>
</evidence>
<dbReference type="SMART" id="SM01079">
    <property type="entry name" value="CHASE"/>
    <property type="match status" value="1"/>
</dbReference>
<evidence type="ECO:0000256" key="7">
    <source>
        <dbReference type="ARBA" id="ARBA00023012"/>
    </source>
</evidence>
<dbReference type="Gene3D" id="3.40.50.2300">
    <property type="match status" value="1"/>
</dbReference>
<dbReference type="Gene3D" id="3.30.565.10">
    <property type="entry name" value="Histidine kinase-like ATPase, C-terminal domain"/>
    <property type="match status" value="1"/>
</dbReference>
<keyword evidence="5 10" id="KW-0812">Transmembrane</keyword>
<dbReference type="EC" id="2.7.13.3" evidence="3"/>
<dbReference type="Gene3D" id="1.10.287.130">
    <property type="match status" value="1"/>
</dbReference>
<keyword evidence="7" id="KW-0902">Two-component regulatory system</keyword>
<dbReference type="PANTHER" id="PTHR45339">
    <property type="entry name" value="HYBRID SIGNAL TRANSDUCTION HISTIDINE KINASE J"/>
    <property type="match status" value="1"/>
</dbReference>
<dbReference type="PROSITE" id="PS50110">
    <property type="entry name" value="RESPONSE_REGULATORY"/>
    <property type="match status" value="1"/>
</dbReference>
<dbReference type="InterPro" id="IPR006189">
    <property type="entry name" value="CHASE_dom"/>
</dbReference>
<dbReference type="CDD" id="cd16922">
    <property type="entry name" value="HATPase_EvgS-ArcB-TorS-like"/>
    <property type="match status" value="1"/>
</dbReference>
<accession>A0ABP3D926</accession>
<dbReference type="SUPFAM" id="SSF47384">
    <property type="entry name" value="Homodimeric domain of signal transducing histidine kinase"/>
    <property type="match status" value="1"/>
</dbReference>
<feature type="transmembrane region" description="Helical" evidence="10">
    <location>
        <begin position="6"/>
        <end position="30"/>
    </location>
</feature>
<evidence type="ECO:0000256" key="4">
    <source>
        <dbReference type="ARBA" id="ARBA00022553"/>
    </source>
</evidence>
<evidence type="ECO:0000259" key="11">
    <source>
        <dbReference type="PROSITE" id="PS50109"/>
    </source>
</evidence>
<evidence type="ECO:0000256" key="8">
    <source>
        <dbReference type="ARBA" id="ARBA00023136"/>
    </source>
</evidence>
<evidence type="ECO:0000313" key="15">
    <source>
        <dbReference type="Proteomes" id="UP001501476"/>
    </source>
</evidence>
<feature type="modified residue" description="4-aspartylphosphate" evidence="9">
    <location>
        <position position="621"/>
    </location>
</feature>
<dbReference type="PROSITE" id="PS50109">
    <property type="entry name" value="HIS_KIN"/>
    <property type="match status" value="1"/>
</dbReference>
<gene>
    <name evidence="14" type="ORF">GCM10008964_13590</name>
</gene>
<evidence type="ECO:0000256" key="9">
    <source>
        <dbReference type="PROSITE-ProRule" id="PRU00169"/>
    </source>
</evidence>
<comment type="caution">
    <text evidence="14">The sequence shown here is derived from an EMBL/GenBank/DDBJ whole genome shotgun (WGS) entry which is preliminary data.</text>
</comment>
<dbReference type="InterPro" id="IPR011006">
    <property type="entry name" value="CheY-like_superfamily"/>
</dbReference>
<name>A0ABP3D926_9GAMM</name>
<evidence type="ECO:0000256" key="1">
    <source>
        <dbReference type="ARBA" id="ARBA00000085"/>
    </source>
</evidence>
<dbReference type="Pfam" id="PF03924">
    <property type="entry name" value="CHASE"/>
    <property type="match status" value="1"/>
</dbReference>
<keyword evidence="15" id="KW-1185">Reference proteome</keyword>